<feature type="chain" id="PRO_5045612778" evidence="1">
    <location>
        <begin position="27"/>
        <end position="206"/>
    </location>
</feature>
<dbReference type="EC" id="1.-.-.-" evidence="2"/>
<accession>A0ABV7ITR1</accession>
<dbReference type="EMBL" id="JBHRTQ010000007">
    <property type="protein sequence ID" value="MFC3174113.1"/>
    <property type="molecule type" value="Genomic_DNA"/>
</dbReference>
<dbReference type="InterPro" id="IPR006311">
    <property type="entry name" value="TAT_signal"/>
</dbReference>
<keyword evidence="2" id="KW-0560">Oxidoreductase</keyword>
<dbReference type="Proteomes" id="UP001595604">
    <property type="component" value="Unassembled WGS sequence"/>
</dbReference>
<proteinExistence type="predicted"/>
<evidence type="ECO:0000256" key="1">
    <source>
        <dbReference type="SAM" id="SignalP"/>
    </source>
</evidence>
<keyword evidence="3" id="KW-1185">Reference proteome</keyword>
<dbReference type="Pfam" id="PF13618">
    <property type="entry name" value="Gluconate_2-dh3"/>
    <property type="match status" value="1"/>
</dbReference>
<protein>
    <submittedName>
        <fullName evidence="2">Gluconate 2-dehydrogenase subunit 3 family protein</fullName>
        <ecNumber evidence="2">1.-.-.-</ecNumber>
    </submittedName>
</protein>
<evidence type="ECO:0000313" key="3">
    <source>
        <dbReference type="Proteomes" id="UP001595604"/>
    </source>
</evidence>
<dbReference type="InterPro" id="IPR027056">
    <property type="entry name" value="Gluconate_2DH_su3"/>
</dbReference>
<name>A0ABV7ITR1_9SPHN</name>
<evidence type="ECO:0000313" key="2">
    <source>
        <dbReference type="EMBL" id="MFC3174113.1"/>
    </source>
</evidence>
<dbReference type="PROSITE" id="PS51318">
    <property type="entry name" value="TAT"/>
    <property type="match status" value="1"/>
</dbReference>
<sequence length="206" mass="21616">MTNSFMIERRALMQRMMALVGASAVASIGSPLLARKGAAAKTYLDAPHMATLAAFAETVIPRTDTAGAIEAGVPQVVDGLLANWASGPRRVELARALTEIDELSAKAQGKPFAALAPDARLALLKPHDKAATTPLPRTGPVAAADMMSGPKVANPGYAKLKELVITAYYFSEAALTQELPYVHAPGKWVPSVPVTPQTRPDGGVSY</sequence>
<dbReference type="RefSeq" id="WP_379509484.1">
    <property type="nucleotide sequence ID" value="NZ_JBHRTQ010000007.1"/>
</dbReference>
<reference evidence="3" key="1">
    <citation type="journal article" date="2019" name="Int. J. Syst. Evol. Microbiol.">
        <title>The Global Catalogue of Microorganisms (GCM) 10K type strain sequencing project: providing services to taxonomists for standard genome sequencing and annotation.</title>
        <authorList>
            <consortium name="The Broad Institute Genomics Platform"/>
            <consortium name="The Broad Institute Genome Sequencing Center for Infectious Disease"/>
            <person name="Wu L."/>
            <person name="Ma J."/>
        </authorList>
    </citation>
    <scope>NUCLEOTIDE SEQUENCE [LARGE SCALE GENOMIC DNA]</scope>
    <source>
        <strain evidence="3">KCTC 42984</strain>
    </source>
</reference>
<dbReference type="GO" id="GO:0016491">
    <property type="term" value="F:oxidoreductase activity"/>
    <property type="evidence" value="ECO:0007669"/>
    <property type="project" value="UniProtKB-KW"/>
</dbReference>
<keyword evidence="1" id="KW-0732">Signal</keyword>
<feature type="signal peptide" evidence="1">
    <location>
        <begin position="1"/>
        <end position="26"/>
    </location>
</feature>
<organism evidence="2 3">
    <name type="scientific">Novosphingobium bradum</name>
    <dbReference type="NCBI Taxonomy" id="1737444"/>
    <lineage>
        <taxon>Bacteria</taxon>
        <taxon>Pseudomonadati</taxon>
        <taxon>Pseudomonadota</taxon>
        <taxon>Alphaproteobacteria</taxon>
        <taxon>Sphingomonadales</taxon>
        <taxon>Sphingomonadaceae</taxon>
        <taxon>Novosphingobium</taxon>
    </lineage>
</organism>
<gene>
    <name evidence="2" type="ORF">ACFOD9_07615</name>
</gene>
<comment type="caution">
    <text evidence="2">The sequence shown here is derived from an EMBL/GenBank/DDBJ whole genome shotgun (WGS) entry which is preliminary data.</text>
</comment>